<dbReference type="Proteomes" id="UP001417504">
    <property type="component" value="Unassembled WGS sequence"/>
</dbReference>
<comment type="similarity">
    <text evidence="1 5">Belongs to the GRAS family. DELLA subfamily.</text>
</comment>
<feature type="short sequence motif" description="VHIID" evidence="4">
    <location>
        <begin position="325"/>
        <end position="329"/>
    </location>
</feature>
<dbReference type="InterPro" id="IPR021914">
    <property type="entry name" value="TF_DELLA_N"/>
</dbReference>
<dbReference type="GO" id="GO:0009740">
    <property type="term" value="P:gibberellic acid mediated signaling pathway"/>
    <property type="evidence" value="ECO:0007669"/>
    <property type="project" value="UniProtKB-UniRule"/>
</dbReference>
<dbReference type="PANTHER" id="PTHR31636">
    <property type="entry name" value="OSJNBA0084A10.13 PROTEIN-RELATED"/>
    <property type="match status" value="1"/>
</dbReference>
<evidence type="ECO:0000256" key="2">
    <source>
        <dbReference type="ARBA" id="ARBA00023015"/>
    </source>
</evidence>
<dbReference type="AlphaFoldDB" id="A0AAP0II43"/>
<evidence type="ECO:0000256" key="4">
    <source>
        <dbReference type="PROSITE-ProRule" id="PRU01191"/>
    </source>
</evidence>
<dbReference type="Pfam" id="PF12041">
    <property type="entry name" value="DELLA"/>
    <property type="match status" value="1"/>
</dbReference>
<reference evidence="8 9" key="1">
    <citation type="submission" date="2024-01" db="EMBL/GenBank/DDBJ databases">
        <title>Genome assemblies of Stephania.</title>
        <authorList>
            <person name="Yang L."/>
        </authorList>
    </citation>
    <scope>NUCLEOTIDE SEQUENCE [LARGE SCALE GENOMIC DNA]</scope>
    <source>
        <strain evidence="8">QJT</strain>
        <tissue evidence="8">Leaf</tissue>
    </source>
</reference>
<evidence type="ECO:0000256" key="6">
    <source>
        <dbReference type="SAM" id="MobiDB-lite"/>
    </source>
</evidence>
<organism evidence="8 9">
    <name type="scientific">Stephania japonica</name>
    <dbReference type="NCBI Taxonomy" id="461633"/>
    <lineage>
        <taxon>Eukaryota</taxon>
        <taxon>Viridiplantae</taxon>
        <taxon>Streptophyta</taxon>
        <taxon>Embryophyta</taxon>
        <taxon>Tracheophyta</taxon>
        <taxon>Spermatophyta</taxon>
        <taxon>Magnoliopsida</taxon>
        <taxon>Ranunculales</taxon>
        <taxon>Menispermaceae</taxon>
        <taxon>Menispermoideae</taxon>
        <taxon>Cissampelideae</taxon>
        <taxon>Stephania</taxon>
    </lineage>
</organism>
<feature type="compositionally biased region" description="Basic residues" evidence="6">
    <location>
        <begin position="1"/>
        <end position="12"/>
    </location>
</feature>
<comment type="domain">
    <text evidence="5">The DELLA motif is required for its GA-induced degradation.</text>
</comment>
<dbReference type="GO" id="GO:0005634">
    <property type="term" value="C:nucleus"/>
    <property type="evidence" value="ECO:0007669"/>
    <property type="project" value="UniProtKB-SubCell"/>
</dbReference>
<accession>A0AAP0II43</accession>
<dbReference type="Pfam" id="PF03514">
    <property type="entry name" value="GRAS"/>
    <property type="match status" value="1"/>
</dbReference>
<dbReference type="Gene3D" id="1.10.10.1290">
    <property type="entry name" value="Transcriptional regulator DELLA, N-terminal domain"/>
    <property type="match status" value="1"/>
</dbReference>
<evidence type="ECO:0000313" key="9">
    <source>
        <dbReference type="Proteomes" id="UP001417504"/>
    </source>
</evidence>
<keyword evidence="5" id="KW-0539">Nucleus</keyword>
<evidence type="ECO:0000313" key="8">
    <source>
        <dbReference type="EMBL" id="KAK9115767.1"/>
    </source>
</evidence>
<comment type="caution">
    <text evidence="4">Lacks conserved residue(s) required for the propagation of feature annotation.</text>
</comment>
<comment type="subcellular location">
    <subcellularLocation>
        <location evidence="5">Nucleus</location>
    </subcellularLocation>
</comment>
<feature type="region of interest" description="Disordered" evidence="6">
    <location>
        <begin position="1"/>
        <end position="31"/>
    </location>
</feature>
<feature type="short sequence motif" description="LXXLL motif" evidence="4">
    <location>
        <begin position="426"/>
        <end position="430"/>
    </location>
</feature>
<keyword evidence="5" id="KW-0939">Gibberellin signaling pathway</keyword>
<protein>
    <recommendedName>
        <fullName evidence="5">DELLA protein</fullName>
    </recommendedName>
</protein>
<feature type="region of interest" description="Leucine repeat II (LRII)" evidence="4">
    <location>
        <begin position="376"/>
        <end position="408"/>
    </location>
</feature>
<proteinExistence type="inferred from homology"/>
<keyword evidence="2 5" id="KW-0805">Transcription regulation</keyword>
<dbReference type="SMART" id="SM01129">
    <property type="entry name" value="DELLA"/>
    <property type="match status" value="1"/>
</dbReference>
<comment type="caution">
    <text evidence="8">The sequence shown here is derived from an EMBL/GenBank/DDBJ whole genome shotgun (WGS) entry which is preliminary data.</text>
</comment>
<feature type="region of interest" description="SAW" evidence="4">
    <location>
        <begin position="511"/>
        <end position="587"/>
    </location>
</feature>
<sequence>MDYNKKNIRKRPDRPLPTNPTNATNPVYSCSSSSLMAAKESKIRDAGGMDELLADLGYEVRSSDMADVAQKLEQLEMVMGSAHQEDSGLLSLLSTESVHYNPSDLSSWLESMLSEINPPEFSSSTITTTATTLDFPNFPKSTQIGQIYDEPSSSNYDLSAIPGEIVYGERVKKKAKHEEEEEEEEEEHFVVPDSCSSSTNCSIVVVDSQETGVRLVHTLIACSQAIQQDNLAVAEALMSQIGPLAGSQSGAMKKVAIYFADALASRIYKLKTGTSTSTSTSSSTNHLSFSQIFHHNFYRSCPYLQFAHFTANQAILEAFQAKSKVHIIDFGIRQGTQWPQLIQALALREGGPPTIRLTGIARPDSGNPADSDPLREIGWKLAGFADNLRVGFEFQGVVVQSLADLDSEALRLREGESVAVNSVFELHELLASPGSVEKVLGLVREVRPTVVTVVEQEANHNGPVFADRFNEALHYYSTVFDSLESCGGGSDGQDLLMSEMYLGSQIYNVVACEGADRVERHETTAQWKTRFLSAGFAPVHLGSSGFKQVSGLVSLFGNGDGYRVEENNGCLTLGWYTRPLIATSAWQLTSNKKP</sequence>
<evidence type="ECO:0000259" key="7">
    <source>
        <dbReference type="Pfam" id="PF12041"/>
    </source>
</evidence>
<evidence type="ECO:0000256" key="3">
    <source>
        <dbReference type="ARBA" id="ARBA00023163"/>
    </source>
</evidence>
<dbReference type="FunFam" id="1.10.10.1290:FF:000001">
    <property type="entry name" value="DELLA protein GAI"/>
    <property type="match status" value="1"/>
</dbReference>
<dbReference type="EMBL" id="JBBNAE010000006">
    <property type="protein sequence ID" value="KAK9115767.1"/>
    <property type="molecule type" value="Genomic_DNA"/>
</dbReference>
<comment type="function">
    <text evidence="5">Transcriptional regulator that acts as a repressor of the gibberellin (GA) signaling pathway. Probably acts by participating in large multiprotein complexes that repress transcription of GA-inducible genes.</text>
</comment>
<dbReference type="InterPro" id="IPR038088">
    <property type="entry name" value="DELLA_N_sf"/>
</dbReference>
<evidence type="ECO:0000256" key="1">
    <source>
        <dbReference type="ARBA" id="ARBA00010273"/>
    </source>
</evidence>
<dbReference type="PROSITE" id="PS50985">
    <property type="entry name" value="GRAS"/>
    <property type="match status" value="1"/>
</dbReference>
<gene>
    <name evidence="8" type="ORF">Sjap_014714</name>
</gene>
<name>A0AAP0II43_9MAGN</name>
<dbReference type="InterPro" id="IPR005202">
    <property type="entry name" value="TF_GRAS"/>
</dbReference>
<evidence type="ECO:0000256" key="5">
    <source>
        <dbReference type="RuleBase" id="RU367159"/>
    </source>
</evidence>
<feature type="domain" description="Transcriptional factor DELLA N-terminal" evidence="7">
    <location>
        <begin position="50"/>
        <end position="119"/>
    </location>
</feature>
<keyword evidence="9" id="KW-1185">Reference proteome</keyword>
<keyword evidence="3 5" id="KW-0804">Transcription</keyword>
<feature type="region of interest" description="VHIID" evidence="4">
    <location>
        <begin position="294"/>
        <end position="359"/>
    </location>
</feature>